<dbReference type="EMBL" id="DVFW01000025">
    <property type="protein sequence ID" value="HIQ80609.1"/>
    <property type="molecule type" value="Genomic_DNA"/>
</dbReference>
<dbReference type="GO" id="GO:0003824">
    <property type="term" value="F:catalytic activity"/>
    <property type="evidence" value="ECO:0007669"/>
    <property type="project" value="InterPro"/>
</dbReference>
<dbReference type="SUPFAM" id="SSF51569">
    <property type="entry name" value="Aldolase"/>
    <property type="match status" value="1"/>
</dbReference>
<accession>A0A9D0ZJQ2</accession>
<dbReference type="Pfam" id="PF00682">
    <property type="entry name" value="HMGL-like"/>
    <property type="match status" value="1"/>
</dbReference>
<sequence>MKQVKLLDCTLRDGGYVNNWQFGRETIRDMLYRFAKSGADIVECGFLTDLPSKEGQALFHSVEEINALLPEGSSTLFVAMIAIGEKEINPSALSDAQKTGLGGVRLTFHPEEIDKAFCYGEVLKQKGYKLFMQPVGTASYSDEELICLIKRVNQLRPYAFYLVDTLGTMYGKLLLRQVILADHNLAEGIKIGYHSHNNLQMSFANAQKLLEYKTSRGLILDCSASGMGRGAGNLCTELVINYYNCEYESRYNVVPILEIVDKYISTISLTSRWGYSCPYFLSSIQNCHPNYASYLMSKQTMQVSAVSEILDQIPTEKREQFDKYLIERLYQKYQSHAVDDIEVIDMLRRKMSGRKVLLLAPGRSIVTCKEQIDQFIAQENPLVISINFVPESHSYDLLFLTNDRRYEEGGKEMDWKKVVATSNLRALPEGVTVVNYASLLNTSLYASDSACPMLLKLLVKCTVKDVYLAGMDGFSDDPLFNYWSPDYAVFNYDIPLHTKNEEINTQLNKRAKELRLTLLTPSLYKIHNQKDEDD</sequence>
<feature type="domain" description="Pyruvate carboxyltransferase" evidence="1">
    <location>
        <begin position="4"/>
        <end position="241"/>
    </location>
</feature>
<protein>
    <submittedName>
        <fullName evidence="2">Aldolase catalytic domain-containing protein</fullName>
    </submittedName>
</protein>
<dbReference type="Gene3D" id="3.20.20.70">
    <property type="entry name" value="Aldolase class I"/>
    <property type="match status" value="1"/>
</dbReference>
<name>A0A9D0ZJQ2_9FIRM</name>
<gene>
    <name evidence="2" type="ORF">IAD32_04910</name>
</gene>
<proteinExistence type="predicted"/>
<dbReference type="Proteomes" id="UP000886787">
    <property type="component" value="Unassembled WGS sequence"/>
</dbReference>
<reference evidence="2" key="2">
    <citation type="journal article" date="2021" name="PeerJ">
        <title>Extensive microbial diversity within the chicken gut microbiome revealed by metagenomics and culture.</title>
        <authorList>
            <person name="Gilroy R."/>
            <person name="Ravi A."/>
            <person name="Getino M."/>
            <person name="Pursley I."/>
            <person name="Horton D.L."/>
            <person name="Alikhan N.F."/>
            <person name="Baker D."/>
            <person name="Gharbi K."/>
            <person name="Hall N."/>
            <person name="Watson M."/>
            <person name="Adriaenssens E.M."/>
            <person name="Foster-Nyarko E."/>
            <person name="Jarju S."/>
            <person name="Secka A."/>
            <person name="Antonio M."/>
            <person name="Oren A."/>
            <person name="Chaudhuri R.R."/>
            <person name="La Ragione R."/>
            <person name="Hildebrand F."/>
            <person name="Pallen M.J."/>
        </authorList>
    </citation>
    <scope>NUCLEOTIDE SEQUENCE</scope>
    <source>
        <strain evidence="2">ChiSjej1B19-3389</strain>
    </source>
</reference>
<dbReference type="CDD" id="cd07944">
    <property type="entry name" value="DRE_TIM_HOA_like"/>
    <property type="match status" value="1"/>
</dbReference>
<reference evidence="2" key="1">
    <citation type="submission" date="2020-10" db="EMBL/GenBank/DDBJ databases">
        <authorList>
            <person name="Gilroy R."/>
        </authorList>
    </citation>
    <scope>NUCLEOTIDE SEQUENCE</scope>
    <source>
        <strain evidence="2">ChiSjej1B19-3389</strain>
    </source>
</reference>
<organism evidence="2 3">
    <name type="scientific">Candidatus Scatavimonas merdigallinarum</name>
    <dbReference type="NCBI Taxonomy" id="2840914"/>
    <lineage>
        <taxon>Bacteria</taxon>
        <taxon>Bacillati</taxon>
        <taxon>Bacillota</taxon>
        <taxon>Clostridia</taxon>
        <taxon>Eubacteriales</taxon>
        <taxon>Oscillospiraceae</taxon>
        <taxon>Oscillospiraceae incertae sedis</taxon>
        <taxon>Candidatus Scatavimonas</taxon>
    </lineage>
</organism>
<dbReference type="InterPro" id="IPR013785">
    <property type="entry name" value="Aldolase_TIM"/>
</dbReference>
<comment type="caution">
    <text evidence="2">The sequence shown here is derived from an EMBL/GenBank/DDBJ whole genome shotgun (WGS) entry which is preliminary data.</text>
</comment>
<evidence type="ECO:0000313" key="3">
    <source>
        <dbReference type="Proteomes" id="UP000886787"/>
    </source>
</evidence>
<dbReference type="InterPro" id="IPR000891">
    <property type="entry name" value="PYR_CT"/>
</dbReference>
<evidence type="ECO:0000259" key="1">
    <source>
        <dbReference type="Pfam" id="PF00682"/>
    </source>
</evidence>
<dbReference type="AlphaFoldDB" id="A0A9D0ZJQ2"/>
<evidence type="ECO:0000313" key="2">
    <source>
        <dbReference type="EMBL" id="HIQ80609.1"/>
    </source>
</evidence>